<feature type="chain" id="PRO_5035240268" evidence="1">
    <location>
        <begin position="21"/>
        <end position="252"/>
    </location>
</feature>
<feature type="signal peptide" evidence="1">
    <location>
        <begin position="1"/>
        <end position="20"/>
    </location>
</feature>
<keyword evidence="3" id="KW-1185">Reference proteome</keyword>
<name>A0A8J2HIS7_COTCN</name>
<proteinExistence type="predicted"/>
<comment type="caution">
    <text evidence="2">The sequence shown here is derived from an EMBL/GenBank/DDBJ whole genome shotgun (WGS) entry which is preliminary data.</text>
</comment>
<protein>
    <submittedName>
        <fullName evidence="2">Uncharacterized protein</fullName>
    </submittedName>
</protein>
<evidence type="ECO:0000256" key="1">
    <source>
        <dbReference type="SAM" id="SignalP"/>
    </source>
</evidence>
<accession>A0A8J2HIS7</accession>
<keyword evidence="1" id="KW-0732">Signal</keyword>
<organism evidence="2 3">
    <name type="scientific">Cotesia congregata</name>
    <name type="common">Parasitoid wasp</name>
    <name type="synonym">Apanteles congregatus</name>
    <dbReference type="NCBI Taxonomy" id="51543"/>
    <lineage>
        <taxon>Eukaryota</taxon>
        <taxon>Metazoa</taxon>
        <taxon>Ecdysozoa</taxon>
        <taxon>Arthropoda</taxon>
        <taxon>Hexapoda</taxon>
        <taxon>Insecta</taxon>
        <taxon>Pterygota</taxon>
        <taxon>Neoptera</taxon>
        <taxon>Endopterygota</taxon>
        <taxon>Hymenoptera</taxon>
        <taxon>Apocrita</taxon>
        <taxon>Ichneumonoidea</taxon>
        <taxon>Braconidae</taxon>
        <taxon>Microgastrinae</taxon>
        <taxon>Cotesia</taxon>
    </lineage>
</organism>
<evidence type="ECO:0000313" key="2">
    <source>
        <dbReference type="EMBL" id="CAG5097191.1"/>
    </source>
</evidence>
<sequence length="252" mass="27914">MFGKLLVLLLVANVDKHVLSKPTSTTETVELTLETPKEIINSTIIKVPNRWDRSMELLGQIMDSLRFGRGRFVNFVMMARNEIAERAEEFTSEAANKLVSLLAARDARKIIQNKTEKRNAISPRSEIVTTVSTPIKIGPLDSFLPAKTRETSRLESETGQSLFEFKKPKPVQGFLENLLSPVPLVDRIKEEDKYGNTGDKFIGIGRALINGFEGFSNFLNTIVDLPVDAAKKTSRGITAALNQIGGKLVGLE</sequence>
<gene>
    <name evidence="2" type="ORF">HICCMSTLAB_LOCUS8584</name>
</gene>
<reference evidence="2" key="1">
    <citation type="submission" date="2021-04" db="EMBL/GenBank/DDBJ databases">
        <authorList>
            <person name="Chebbi M.A.C M."/>
        </authorList>
    </citation>
    <scope>NUCLEOTIDE SEQUENCE</scope>
</reference>
<dbReference type="EMBL" id="CAJNRD030001121">
    <property type="protein sequence ID" value="CAG5097191.1"/>
    <property type="molecule type" value="Genomic_DNA"/>
</dbReference>
<dbReference type="Proteomes" id="UP000786811">
    <property type="component" value="Unassembled WGS sequence"/>
</dbReference>
<evidence type="ECO:0000313" key="3">
    <source>
        <dbReference type="Proteomes" id="UP000786811"/>
    </source>
</evidence>
<feature type="non-terminal residue" evidence="2">
    <location>
        <position position="1"/>
    </location>
</feature>
<dbReference type="OrthoDB" id="6616542at2759"/>
<dbReference type="AlphaFoldDB" id="A0A8J2HIS7"/>